<evidence type="ECO:0000313" key="2">
    <source>
        <dbReference type="EMBL" id="CAK85404.1"/>
    </source>
</evidence>
<feature type="compositionally biased region" description="Basic and acidic residues" evidence="1">
    <location>
        <begin position="15"/>
        <end position="29"/>
    </location>
</feature>
<dbReference type="EMBL" id="CT868540">
    <property type="protein sequence ID" value="CAK85404.1"/>
    <property type="molecule type" value="Genomic_DNA"/>
</dbReference>
<dbReference type="KEGG" id="ptm:GSPATT00002804001"/>
<accession>A0DQT7</accession>
<name>A0DQT7_PARTE</name>
<proteinExistence type="predicted"/>
<dbReference type="Proteomes" id="UP000000600">
    <property type="component" value="Unassembled WGS sequence"/>
</dbReference>
<feature type="region of interest" description="Disordered" evidence="1">
    <location>
        <begin position="1"/>
        <end position="29"/>
    </location>
</feature>
<dbReference type="RefSeq" id="XP_001452801.1">
    <property type="nucleotide sequence ID" value="XM_001452764.1"/>
</dbReference>
<dbReference type="AlphaFoldDB" id="A0DQT7"/>
<dbReference type="HOGENOM" id="CLU_2946622_0_0_1"/>
<gene>
    <name evidence="2" type="ORF">GSPATT00002804001</name>
</gene>
<dbReference type="GeneID" id="5038586"/>
<organism evidence="2 3">
    <name type="scientific">Paramecium tetraurelia</name>
    <dbReference type="NCBI Taxonomy" id="5888"/>
    <lineage>
        <taxon>Eukaryota</taxon>
        <taxon>Sar</taxon>
        <taxon>Alveolata</taxon>
        <taxon>Ciliophora</taxon>
        <taxon>Intramacronucleata</taxon>
        <taxon>Oligohymenophorea</taxon>
        <taxon>Peniculida</taxon>
        <taxon>Parameciidae</taxon>
        <taxon>Paramecium</taxon>
    </lineage>
</organism>
<evidence type="ECO:0000256" key="1">
    <source>
        <dbReference type="SAM" id="MobiDB-lite"/>
    </source>
</evidence>
<dbReference type="InParanoid" id="A0DQT7"/>
<reference evidence="2 3" key="1">
    <citation type="journal article" date="2006" name="Nature">
        <title>Global trends of whole-genome duplications revealed by the ciliate Paramecium tetraurelia.</title>
        <authorList>
            <consortium name="Genoscope"/>
            <person name="Aury J.-M."/>
            <person name="Jaillon O."/>
            <person name="Duret L."/>
            <person name="Noel B."/>
            <person name="Jubin C."/>
            <person name="Porcel B.M."/>
            <person name="Segurens B."/>
            <person name="Daubin V."/>
            <person name="Anthouard V."/>
            <person name="Aiach N."/>
            <person name="Arnaiz O."/>
            <person name="Billaut A."/>
            <person name="Beisson J."/>
            <person name="Blanc I."/>
            <person name="Bouhouche K."/>
            <person name="Camara F."/>
            <person name="Duharcourt S."/>
            <person name="Guigo R."/>
            <person name="Gogendeau D."/>
            <person name="Katinka M."/>
            <person name="Keller A.-M."/>
            <person name="Kissmehl R."/>
            <person name="Klotz C."/>
            <person name="Koll F."/>
            <person name="Le Moue A."/>
            <person name="Lepere C."/>
            <person name="Malinsky S."/>
            <person name="Nowacki M."/>
            <person name="Nowak J.K."/>
            <person name="Plattner H."/>
            <person name="Poulain J."/>
            <person name="Ruiz F."/>
            <person name="Serrano V."/>
            <person name="Zagulski M."/>
            <person name="Dessen P."/>
            <person name="Betermier M."/>
            <person name="Weissenbach J."/>
            <person name="Scarpelli C."/>
            <person name="Schachter V."/>
            <person name="Sperling L."/>
            <person name="Meyer E."/>
            <person name="Cohen J."/>
            <person name="Wincker P."/>
        </authorList>
    </citation>
    <scope>NUCLEOTIDE SEQUENCE [LARGE SCALE GENOMIC DNA]</scope>
    <source>
        <strain evidence="2 3">Stock d4-2</strain>
    </source>
</reference>
<protein>
    <submittedName>
        <fullName evidence="2">Uncharacterized protein</fullName>
    </submittedName>
</protein>
<sequence>MNSNIQQHLPYQEINIKDQKRDKKSKDQSLIDELHKAQTKNLTKKKANKNITKFIKTYDI</sequence>
<keyword evidence="3" id="KW-1185">Reference proteome</keyword>
<evidence type="ECO:0000313" key="3">
    <source>
        <dbReference type="Proteomes" id="UP000000600"/>
    </source>
</evidence>